<accession>A0AAE3TBC0</accession>
<name>A0AAE3TBC0_9RHOB</name>
<keyword evidence="1" id="KW-0732">Signal</keyword>
<dbReference type="Proteomes" id="UP001220964">
    <property type="component" value="Unassembled WGS sequence"/>
</dbReference>
<feature type="chain" id="PRO_5041992106" evidence="1">
    <location>
        <begin position="23"/>
        <end position="133"/>
    </location>
</feature>
<protein>
    <submittedName>
        <fullName evidence="2">Uncharacterized protein</fullName>
    </submittedName>
</protein>
<gene>
    <name evidence="2" type="ORF">P1J78_23440</name>
</gene>
<dbReference type="EMBL" id="JARGYC010000118">
    <property type="protein sequence ID" value="MDF0603683.1"/>
    <property type="molecule type" value="Genomic_DNA"/>
</dbReference>
<dbReference type="RefSeq" id="WP_275569797.1">
    <property type="nucleotide sequence ID" value="NZ_JARGYC010000118.1"/>
</dbReference>
<evidence type="ECO:0000313" key="3">
    <source>
        <dbReference type="Proteomes" id="UP001220964"/>
    </source>
</evidence>
<proteinExistence type="predicted"/>
<dbReference type="AlphaFoldDB" id="A0AAE3TBC0"/>
<comment type="caution">
    <text evidence="2">The sequence shown here is derived from an EMBL/GenBank/DDBJ whole genome shotgun (WGS) entry which is preliminary data.</text>
</comment>
<organism evidence="2 3">
    <name type="scientific">Psychromarinibacter sediminicola</name>
    <dbReference type="NCBI Taxonomy" id="3033385"/>
    <lineage>
        <taxon>Bacteria</taxon>
        <taxon>Pseudomonadati</taxon>
        <taxon>Pseudomonadota</taxon>
        <taxon>Alphaproteobacteria</taxon>
        <taxon>Rhodobacterales</taxon>
        <taxon>Paracoccaceae</taxon>
        <taxon>Psychromarinibacter</taxon>
    </lineage>
</organism>
<keyword evidence="3" id="KW-1185">Reference proteome</keyword>
<evidence type="ECO:0000256" key="1">
    <source>
        <dbReference type="SAM" id="SignalP"/>
    </source>
</evidence>
<reference evidence="2" key="1">
    <citation type="submission" date="2023-03" db="EMBL/GenBank/DDBJ databases">
        <title>Multiphase analysis and comparison of six strains from genera Psychromarinibacter, Lutimaribacter, and Maritimibacter, including a novel species: Psychromarinibacter sediminicola sp. nov.</title>
        <authorList>
            <person name="Wang Y.-H."/>
            <person name="Ye M.-Q."/>
            <person name="Du Z.-J."/>
        </authorList>
    </citation>
    <scope>NUCLEOTIDE SEQUENCE</scope>
    <source>
        <strain evidence="2">C21-152</strain>
    </source>
</reference>
<evidence type="ECO:0000313" key="2">
    <source>
        <dbReference type="EMBL" id="MDF0603683.1"/>
    </source>
</evidence>
<sequence length="133" mass="14596">MTRKELLLFAISACLATPFAWADPARDMSAPSERDLVVYYACEAAAARAFLDAETARTCSRTFTRIKMSLVPAILGAGQESVGIQEWADAHRAGYLAFRDWTVANPERVARARAKAMDLVPSEGFRIGGVWAR</sequence>
<feature type="signal peptide" evidence="1">
    <location>
        <begin position="1"/>
        <end position="22"/>
    </location>
</feature>